<dbReference type="AlphaFoldDB" id="A0AA86QJX3"/>
<reference evidence="1" key="1">
    <citation type="submission" date="2023-06" db="EMBL/GenBank/DDBJ databases">
        <authorList>
            <person name="Kurt Z."/>
        </authorList>
    </citation>
    <scope>NUCLEOTIDE SEQUENCE</scope>
</reference>
<evidence type="ECO:0000313" key="1">
    <source>
        <dbReference type="EMBL" id="CAI9954454.1"/>
    </source>
</evidence>
<reference evidence="2 3" key="2">
    <citation type="submission" date="2024-07" db="EMBL/GenBank/DDBJ databases">
        <authorList>
            <person name="Akdeniz Z."/>
        </authorList>
    </citation>
    <scope>NUCLEOTIDE SEQUENCE [LARGE SCALE GENOMIC DNA]</scope>
</reference>
<accession>A0AA86QJX3</accession>
<sequence length="151" mass="17141">MILFLALQTLKQQTIQSFHNQDRVAVYVYSHSEMIKKARYSIQVPPILKPIWNSGSAQISERNSVKFFEEMEQSESPAASQTAELDHGAFNLLLVQQMQQLVSGIRIYSQSLTEMIASVNSLDAILLVVEQNAQIIRNNNERLVAHVLNQK</sequence>
<dbReference type="EMBL" id="CATOUU010000849">
    <property type="protein sequence ID" value="CAI9954454.1"/>
    <property type="molecule type" value="Genomic_DNA"/>
</dbReference>
<evidence type="ECO:0000313" key="2">
    <source>
        <dbReference type="EMBL" id="CAL6023590.1"/>
    </source>
</evidence>
<organism evidence="1">
    <name type="scientific">Hexamita inflata</name>
    <dbReference type="NCBI Taxonomy" id="28002"/>
    <lineage>
        <taxon>Eukaryota</taxon>
        <taxon>Metamonada</taxon>
        <taxon>Diplomonadida</taxon>
        <taxon>Hexamitidae</taxon>
        <taxon>Hexamitinae</taxon>
        <taxon>Hexamita</taxon>
    </lineage>
</organism>
<dbReference type="EMBL" id="CAXDID020000094">
    <property type="protein sequence ID" value="CAL6023590.1"/>
    <property type="molecule type" value="Genomic_DNA"/>
</dbReference>
<dbReference type="Proteomes" id="UP001642409">
    <property type="component" value="Unassembled WGS sequence"/>
</dbReference>
<proteinExistence type="predicted"/>
<name>A0AA86QJX3_9EUKA</name>
<keyword evidence="3" id="KW-1185">Reference proteome</keyword>
<comment type="caution">
    <text evidence="1">The sequence shown here is derived from an EMBL/GenBank/DDBJ whole genome shotgun (WGS) entry which is preliminary data.</text>
</comment>
<gene>
    <name evidence="2" type="ORF">HINF_LOCUS29204</name>
    <name evidence="1" type="ORF">HINF_LOCUS42099</name>
</gene>
<protein>
    <submittedName>
        <fullName evidence="2">Hypothetical_protein</fullName>
    </submittedName>
</protein>
<evidence type="ECO:0000313" key="3">
    <source>
        <dbReference type="Proteomes" id="UP001642409"/>
    </source>
</evidence>